<gene>
    <name evidence="2" type="ORF">FC37_GL001200</name>
</gene>
<dbReference type="RefSeq" id="WP_081776553.1">
    <property type="nucleotide sequence ID" value="NZ_AZEL01000044.1"/>
</dbReference>
<dbReference type="Gene3D" id="1.10.260.40">
    <property type="entry name" value="lambda repressor-like DNA-binding domains"/>
    <property type="match status" value="1"/>
</dbReference>
<dbReference type="InterPro" id="IPR010982">
    <property type="entry name" value="Lambda_DNA-bd_dom_sf"/>
</dbReference>
<dbReference type="InterPro" id="IPR001387">
    <property type="entry name" value="Cro/C1-type_HTH"/>
</dbReference>
<dbReference type="CDD" id="cd00093">
    <property type="entry name" value="HTH_XRE"/>
    <property type="match status" value="1"/>
</dbReference>
<dbReference type="GO" id="GO:0003677">
    <property type="term" value="F:DNA binding"/>
    <property type="evidence" value="ECO:0007669"/>
    <property type="project" value="InterPro"/>
</dbReference>
<dbReference type="eggNOG" id="COG1396">
    <property type="taxonomic scope" value="Bacteria"/>
</dbReference>
<dbReference type="SUPFAM" id="SSF47413">
    <property type="entry name" value="lambda repressor-like DNA-binding domains"/>
    <property type="match status" value="1"/>
</dbReference>
<reference evidence="2 3" key="1">
    <citation type="journal article" date="2015" name="Genome Announc.">
        <title>Expanding the biotechnology potential of lactobacilli through comparative genomics of 213 strains and associated genera.</title>
        <authorList>
            <person name="Sun Z."/>
            <person name="Harris H.M."/>
            <person name="McCann A."/>
            <person name="Guo C."/>
            <person name="Argimon S."/>
            <person name="Zhang W."/>
            <person name="Yang X."/>
            <person name="Jeffery I.B."/>
            <person name="Cooney J.C."/>
            <person name="Kagawa T.F."/>
            <person name="Liu W."/>
            <person name="Song Y."/>
            <person name="Salvetti E."/>
            <person name="Wrobel A."/>
            <person name="Rasinkangas P."/>
            <person name="Parkhill J."/>
            <person name="Rea M.C."/>
            <person name="O'Sullivan O."/>
            <person name="Ritari J."/>
            <person name="Douillard F.P."/>
            <person name="Paul Ross R."/>
            <person name="Yang R."/>
            <person name="Briner A.E."/>
            <person name="Felis G.E."/>
            <person name="de Vos W.M."/>
            <person name="Barrangou R."/>
            <person name="Klaenhammer T.R."/>
            <person name="Caufield P.W."/>
            <person name="Cui Y."/>
            <person name="Zhang H."/>
            <person name="O'Toole P.W."/>
        </authorList>
    </citation>
    <scope>NUCLEOTIDE SEQUENCE [LARGE SCALE GENOMIC DNA]</scope>
    <source>
        <strain evidence="2 3">DSM 10532</strain>
    </source>
</reference>
<accession>A0A0R1NMQ8</accession>
<dbReference type="SMART" id="SM00530">
    <property type="entry name" value="HTH_XRE"/>
    <property type="match status" value="1"/>
</dbReference>
<dbReference type="Proteomes" id="UP000051311">
    <property type="component" value="Unassembled WGS sequence"/>
</dbReference>
<evidence type="ECO:0000313" key="2">
    <source>
        <dbReference type="EMBL" id="KRL21712.1"/>
    </source>
</evidence>
<organism evidence="2 3">
    <name type="scientific">Lactobacillus gallinarum DSM 10532 = JCM 2011</name>
    <dbReference type="NCBI Taxonomy" id="1423748"/>
    <lineage>
        <taxon>Bacteria</taxon>
        <taxon>Bacillati</taxon>
        <taxon>Bacillota</taxon>
        <taxon>Bacilli</taxon>
        <taxon>Lactobacillales</taxon>
        <taxon>Lactobacillaceae</taxon>
        <taxon>Lactobacillus</taxon>
    </lineage>
</organism>
<protein>
    <recommendedName>
        <fullName evidence="1">HTH cro/C1-type domain-containing protein</fullName>
    </recommendedName>
</protein>
<dbReference type="PROSITE" id="PS50943">
    <property type="entry name" value="HTH_CROC1"/>
    <property type="match status" value="1"/>
</dbReference>
<comment type="caution">
    <text evidence="2">The sequence shown here is derived from an EMBL/GenBank/DDBJ whole genome shotgun (WGS) entry which is preliminary data.</text>
</comment>
<evidence type="ECO:0000259" key="1">
    <source>
        <dbReference type="PROSITE" id="PS50943"/>
    </source>
</evidence>
<proteinExistence type="predicted"/>
<evidence type="ECO:0000313" key="3">
    <source>
        <dbReference type="Proteomes" id="UP000051311"/>
    </source>
</evidence>
<dbReference type="PATRIC" id="fig|1423748.3.peg.1259"/>
<dbReference type="OrthoDB" id="2224162at2"/>
<dbReference type="AlphaFoldDB" id="A0A0R1NMQ8"/>
<name>A0A0R1NMQ8_9LACO</name>
<feature type="domain" description="HTH cro/C1-type" evidence="1">
    <location>
        <begin position="43"/>
        <end position="96"/>
    </location>
</feature>
<dbReference type="Pfam" id="PF01381">
    <property type="entry name" value="HTH_3"/>
    <property type="match status" value="1"/>
</dbReference>
<sequence length="98" mass="10827">MNIMKGKIMSKSIDDVIQEKMKNPGFKKAFEKDMAQFSSSVALLKAREDAGLTQRELAEKAGVPQSTVARIERGYSTSTKTLSKLANAMNKTMRIVIS</sequence>
<dbReference type="EMBL" id="AZEL01000044">
    <property type="protein sequence ID" value="KRL21712.1"/>
    <property type="molecule type" value="Genomic_DNA"/>
</dbReference>